<name>A0ABD1YRA0_9MARC</name>
<sequence>MLKERPPREVPKFPSFIILTRFVKRPDINKSTDDVRAETQVSPRLTGLRSGMGHSPDASLVHKGSTLHPATALIVSEEGDPALAMAFNHQKASVPCLLGRLHVKARTAADSGCLYLPLRDLPATRDFSLERTEPIVTYRLRGSFGENLHRLFLQLERDGSELSIHGQRLARCYTYAASESKKFPTPQLEVFATSSPTERQGMQRVTVRDENTAFYRLRRQRWIKTPVDSSITLSIDAILRRFACCTSSSLSVRSPRPTLHALTCCPASDGSTSDSLLPARCFDVPFLPSLVRPAPRIMLFQPRCRLPLDRYDGFAAHVVSRIQRVLARLDVASCHASTSMPFPLSVTVGYSKGNGEPK</sequence>
<protein>
    <submittedName>
        <fullName evidence="1">Uncharacterized protein</fullName>
    </submittedName>
</protein>
<comment type="caution">
    <text evidence="1">The sequence shown here is derived from an EMBL/GenBank/DDBJ whole genome shotgun (WGS) entry which is preliminary data.</text>
</comment>
<dbReference type="Proteomes" id="UP001605036">
    <property type="component" value="Unassembled WGS sequence"/>
</dbReference>
<gene>
    <name evidence="1" type="ORF">R1flu_004782</name>
</gene>
<organism evidence="1 2">
    <name type="scientific">Riccia fluitans</name>
    <dbReference type="NCBI Taxonomy" id="41844"/>
    <lineage>
        <taxon>Eukaryota</taxon>
        <taxon>Viridiplantae</taxon>
        <taxon>Streptophyta</taxon>
        <taxon>Embryophyta</taxon>
        <taxon>Marchantiophyta</taxon>
        <taxon>Marchantiopsida</taxon>
        <taxon>Marchantiidae</taxon>
        <taxon>Marchantiales</taxon>
        <taxon>Ricciaceae</taxon>
        <taxon>Riccia</taxon>
    </lineage>
</organism>
<evidence type="ECO:0000313" key="2">
    <source>
        <dbReference type="Proteomes" id="UP001605036"/>
    </source>
</evidence>
<dbReference type="EMBL" id="JBHFFA010000003">
    <property type="protein sequence ID" value="KAL2633303.1"/>
    <property type="molecule type" value="Genomic_DNA"/>
</dbReference>
<dbReference type="AlphaFoldDB" id="A0ABD1YRA0"/>
<accession>A0ABD1YRA0</accession>
<reference evidence="1 2" key="1">
    <citation type="submission" date="2024-09" db="EMBL/GenBank/DDBJ databases">
        <title>Chromosome-scale assembly of Riccia fluitans.</title>
        <authorList>
            <person name="Paukszto L."/>
            <person name="Sawicki J."/>
            <person name="Karawczyk K."/>
            <person name="Piernik-Szablinska J."/>
            <person name="Szczecinska M."/>
            <person name="Mazdziarz M."/>
        </authorList>
    </citation>
    <scope>NUCLEOTIDE SEQUENCE [LARGE SCALE GENOMIC DNA]</scope>
    <source>
        <strain evidence="1">Rf_01</strain>
        <tissue evidence="1">Aerial parts of the thallus</tissue>
    </source>
</reference>
<evidence type="ECO:0000313" key="1">
    <source>
        <dbReference type="EMBL" id="KAL2633303.1"/>
    </source>
</evidence>
<proteinExistence type="predicted"/>
<keyword evidence="2" id="KW-1185">Reference proteome</keyword>